<sequence length="264" mass="28957">MATFSVEGGDVSLGEDTGIRHFNGDPPTTADADKHMIVLYTIPHDLFDGISRGRCRQHCVNATQDKRTGELLDDMDWRPKGSCRHIDFSDDPFTEGTAVAICSNLVELALDSGPDMVLWAFSAQGWARAWALHTGREDAPNHNHTAMQADGSLRQVDSKGDYIMAEVEQAATASNMTLDSFTTLETVSTLNTDATAQISVERYCRLGTRIQGDETGNMVSVHLAEELNGIARMDVELGRGQSNENELSKTDSAMFRKNRNCIIS</sequence>
<reference evidence="1" key="1">
    <citation type="submission" date="2022-09" db="EMBL/GenBank/DDBJ databases">
        <title>Fusarium specimens isolated from Avocado Roots.</title>
        <authorList>
            <person name="Stajich J."/>
            <person name="Roper C."/>
            <person name="Heimlech-Rivalta G."/>
        </authorList>
    </citation>
    <scope>NUCLEOTIDE SEQUENCE</scope>
    <source>
        <strain evidence="1">CF00136</strain>
    </source>
</reference>
<gene>
    <name evidence="1" type="ORF">NW762_001889</name>
</gene>
<dbReference type="OrthoDB" id="1689567at2759"/>
<protein>
    <submittedName>
        <fullName evidence="1">Uncharacterized protein</fullName>
    </submittedName>
</protein>
<dbReference type="EMBL" id="JAOQAZ010000002">
    <property type="protein sequence ID" value="KAJ4270213.1"/>
    <property type="molecule type" value="Genomic_DNA"/>
</dbReference>
<organism evidence="1 2">
    <name type="scientific">Fusarium torreyae</name>
    <dbReference type="NCBI Taxonomy" id="1237075"/>
    <lineage>
        <taxon>Eukaryota</taxon>
        <taxon>Fungi</taxon>
        <taxon>Dikarya</taxon>
        <taxon>Ascomycota</taxon>
        <taxon>Pezizomycotina</taxon>
        <taxon>Sordariomycetes</taxon>
        <taxon>Hypocreomycetidae</taxon>
        <taxon>Hypocreales</taxon>
        <taxon>Nectriaceae</taxon>
        <taxon>Fusarium</taxon>
    </lineage>
</organism>
<keyword evidence="2" id="KW-1185">Reference proteome</keyword>
<evidence type="ECO:0000313" key="1">
    <source>
        <dbReference type="EMBL" id="KAJ4270213.1"/>
    </source>
</evidence>
<dbReference type="AlphaFoldDB" id="A0A9W8VKA1"/>
<dbReference type="Proteomes" id="UP001152049">
    <property type="component" value="Unassembled WGS sequence"/>
</dbReference>
<accession>A0A9W8VKA1</accession>
<name>A0A9W8VKA1_9HYPO</name>
<proteinExistence type="predicted"/>
<comment type="caution">
    <text evidence="1">The sequence shown here is derived from an EMBL/GenBank/DDBJ whole genome shotgun (WGS) entry which is preliminary data.</text>
</comment>
<evidence type="ECO:0000313" key="2">
    <source>
        <dbReference type="Proteomes" id="UP001152049"/>
    </source>
</evidence>